<dbReference type="EMBL" id="BMAT01008086">
    <property type="protein sequence ID" value="GFR77657.1"/>
    <property type="molecule type" value="Genomic_DNA"/>
</dbReference>
<accession>A0AAV4FWP7</accession>
<name>A0AAV4FWP7_9GAST</name>
<evidence type="ECO:0000313" key="3">
    <source>
        <dbReference type="Proteomes" id="UP000762676"/>
    </source>
</evidence>
<comment type="caution">
    <text evidence="2">The sequence shown here is derived from an EMBL/GenBank/DDBJ whole genome shotgun (WGS) entry which is preliminary data.</text>
</comment>
<keyword evidence="3" id="KW-1185">Reference proteome</keyword>
<evidence type="ECO:0000256" key="1">
    <source>
        <dbReference type="SAM" id="MobiDB-lite"/>
    </source>
</evidence>
<sequence length="119" mass="13809">MEQTRNTSHTAGTATSLLEPLNIFHWYSLTLKKNRKEHLPLYSTIHNTLYESLGQLKRTSLFYLPNIDCKRVSNSAAWDQLNQQRSNNNNNSKKQQNSNSNNTSNSNSNKKEQQQQQQQ</sequence>
<dbReference type="Proteomes" id="UP000762676">
    <property type="component" value="Unassembled WGS sequence"/>
</dbReference>
<proteinExistence type="predicted"/>
<evidence type="ECO:0000313" key="2">
    <source>
        <dbReference type="EMBL" id="GFR77657.1"/>
    </source>
</evidence>
<dbReference type="AlphaFoldDB" id="A0AAV4FWP7"/>
<gene>
    <name evidence="2" type="ORF">ElyMa_003974400</name>
</gene>
<feature type="region of interest" description="Disordered" evidence="1">
    <location>
        <begin position="78"/>
        <end position="119"/>
    </location>
</feature>
<reference evidence="2 3" key="1">
    <citation type="journal article" date="2021" name="Elife">
        <title>Chloroplast acquisition without the gene transfer in kleptoplastic sea slugs, Plakobranchus ocellatus.</title>
        <authorList>
            <person name="Maeda T."/>
            <person name="Takahashi S."/>
            <person name="Yoshida T."/>
            <person name="Shimamura S."/>
            <person name="Takaki Y."/>
            <person name="Nagai Y."/>
            <person name="Toyoda A."/>
            <person name="Suzuki Y."/>
            <person name="Arimoto A."/>
            <person name="Ishii H."/>
            <person name="Satoh N."/>
            <person name="Nishiyama T."/>
            <person name="Hasebe M."/>
            <person name="Maruyama T."/>
            <person name="Minagawa J."/>
            <person name="Obokata J."/>
            <person name="Shigenobu S."/>
        </authorList>
    </citation>
    <scope>NUCLEOTIDE SEQUENCE [LARGE SCALE GENOMIC DNA]</scope>
</reference>
<feature type="compositionally biased region" description="Low complexity" evidence="1">
    <location>
        <begin position="82"/>
        <end position="119"/>
    </location>
</feature>
<protein>
    <submittedName>
        <fullName evidence="2">Uncharacterized protein</fullName>
    </submittedName>
</protein>
<organism evidence="2 3">
    <name type="scientific">Elysia marginata</name>
    <dbReference type="NCBI Taxonomy" id="1093978"/>
    <lineage>
        <taxon>Eukaryota</taxon>
        <taxon>Metazoa</taxon>
        <taxon>Spiralia</taxon>
        <taxon>Lophotrochozoa</taxon>
        <taxon>Mollusca</taxon>
        <taxon>Gastropoda</taxon>
        <taxon>Heterobranchia</taxon>
        <taxon>Euthyneura</taxon>
        <taxon>Panpulmonata</taxon>
        <taxon>Sacoglossa</taxon>
        <taxon>Placobranchoidea</taxon>
        <taxon>Plakobranchidae</taxon>
        <taxon>Elysia</taxon>
    </lineage>
</organism>